<name>A0A7M1XK85_9SPIR</name>
<dbReference type="Gene3D" id="3.30.420.200">
    <property type="match status" value="1"/>
</dbReference>
<accession>A0A7M1XK85</accession>
<dbReference type="Gene3D" id="3.30.420.40">
    <property type="match status" value="1"/>
</dbReference>
<dbReference type="KEGG" id="trc:DYE49_01900"/>
<dbReference type="EMBL" id="CP031517">
    <property type="protein sequence ID" value="QOS39268.1"/>
    <property type="molecule type" value="Genomic_DNA"/>
</dbReference>
<dbReference type="InterPro" id="IPR043129">
    <property type="entry name" value="ATPase_NBD"/>
</dbReference>
<organism evidence="1 2">
    <name type="scientific">Treponema rectale</name>
    <dbReference type="NCBI Taxonomy" id="744512"/>
    <lineage>
        <taxon>Bacteria</taxon>
        <taxon>Pseudomonadati</taxon>
        <taxon>Spirochaetota</taxon>
        <taxon>Spirochaetia</taxon>
        <taxon>Spirochaetales</taxon>
        <taxon>Treponemataceae</taxon>
        <taxon>Treponema</taxon>
    </lineage>
</organism>
<protein>
    <recommendedName>
        <fullName evidence="3">Gcp-like domain-containing protein</fullName>
    </recommendedName>
</protein>
<proteinExistence type="predicted"/>
<evidence type="ECO:0000313" key="1">
    <source>
        <dbReference type="EMBL" id="QOS39268.1"/>
    </source>
</evidence>
<evidence type="ECO:0008006" key="3">
    <source>
        <dbReference type="Google" id="ProtNLM"/>
    </source>
</evidence>
<reference evidence="1 2" key="1">
    <citation type="submission" date="2018-08" db="EMBL/GenBank/DDBJ databases">
        <title>The first complete genome of Treponema rectale (CHPAT), a commensal spirochete of the bovine rectum.</title>
        <authorList>
            <person name="Staton G.J."/>
            <person name="Clegg S.R."/>
            <person name="Carter S.D."/>
            <person name="Radford A.D."/>
            <person name="Darby A."/>
            <person name="Hall N."/>
            <person name="Birtles R.J."/>
            <person name="Evans N.J."/>
        </authorList>
    </citation>
    <scope>NUCLEOTIDE SEQUENCE [LARGE SCALE GENOMIC DNA]</scope>
    <source>
        <strain evidence="1 2">CHPA</strain>
    </source>
</reference>
<dbReference type="AlphaFoldDB" id="A0A7M1XK85"/>
<evidence type="ECO:0000313" key="2">
    <source>
        <dbReference type="Proteomes" id="UP000593591"/>
    </source>
</evidence>
<sequence>MKDSKEISLYLDTATKALAVAMKCADKVKSYDLGNPKCALERTHLGIKLLCEDLACSMVDIDKYYCLLGPGSNTGIRLGLTIPRTIYALNPNIKLFGIPTMELLTMVAPVAALSDRNGNIFLAHKDEKGVTTYQRIDKKDIPSLKKEEAIVVEEKDTLANEELASQNLIKVSVIDLMMKYESAFKDFSNDEENYLPEYVLKI</sequence>
<dbReference type="Proteomes" id="UP000593591">
    <property type="component" value="Chromosome"/>
</dbReference>
<gene>
    <name evidence="1" type="ORF">DYE49_01900</name>
</gene>
<dbReference type="SUPFAM" id="SSF53067">
    <property type="entry name" value="Actin-like ATPase domain"/>
    <property type="match status" value="1"/>
</dbReference>